<evidence type="ECO:0000256" key="5">
    <source>
        <dbReference type="ARBA" id="ARBA00022525"/>
    </source>
</evidence>
<dbReference type="Pfam" id="PF09286">
    <property type="entry name" value="Pro-kuma_activ"/>
    <property type="match status" value="1"/>
</dbReference>
<keyword evidence="11 15" id="KW-0106">Calcium</keyword>
<reference evidence="19" key="1">
    <citation type="submission" date="2023-07" db="EMBL/GenBank/DDBJ databases">
        <title>Black Yeasts Isolated from many extreme environments.</title>
        <authorList>
            <person name="Coleine C."/>
            <person name="Stajich J.E."/>
            <person name="Selbmann L."/>
        </authorList>
    </citation>
    <scope>NUCLEOTIDE SEQUENCE</scope>
    <source>
        <strain evidence="19">CCFEE 5485</strain>
    </source>
</reference>
<keyword evidence="10" id="KW-0720">Serine protease</keyword>
<evidence type="ECO:0000256" key="3">
    <source>
        <dbReference type="ARBA" id="ARBA00004239"/>
    </source>
</evidence>
<comment type="cofactor">
    <cofactor evidence="15">
        <name>Ca(2+)</name>
        <dbReference type="ChEBI" id="CHEBI:29108"/>
    </cofactor>
    <text evidence="15">Binds 1 Ca(2+) ion per subunit.</text>
</comment>
<keyword evidence="20" id="KW-1185">Reference proteome</keyword>
<dbReference type="GO" id="GO:0006508">
    <property type="term" value="P:proteolysis"/>
    <property type="evidence" value="ECO:0007669"/>
    <property type="project" value="UniProtKB-KW"/>
</dbReference>
<dbReference type="PANTHER" id="PTHR14218">
    <property type="entry name" value="PROTEASE S8 TRIPEPTIDYL PEPTIDASE I CLN2"/>
    <property type="match status" value="1"/>
</dbReference>
<dbReference type="SUPFAM" id="SSF52743">
    <property type="entry name" value="Subtilisin-like"/>
    <property type="match status" value="1"/>
</dbReference>
<keyword evidence="5" id="KW-0964">Secreted</keyword>
<dbReference type="GO" id="GO:0008240">
    <property type="term" value="F:tripeptidyl-peptidase activity"/>
    <property type="evidence" value="ECO:0007669"/>
    <property type="project" value="UniProtKB-EC"/>
</dbReference>
<comment type="caution">
    <text evidence="15">Lacks conserved residue(s) required for the propagation of feature annotation.</text>
</comment>
<evidence type="ECO:0000256" key="8">
    <source>
        <dbReference type="ARBA" id="ARBA00022729"/>
    </source>
</evidence>
<dbReference type="InterPro" id="IPR000209">
    <property type="entry name" value="Peptidase_S8/S53_dom"/>
</dbReference>
<feature type="chain" id="PRO_5042254424" description="tripeptidyl-peptidase II" evidence="17">
    <location>
        <begin position="18"/>
        <end position="677"/>
    </location>
</feature>
<feature type="binding site" evidence="15">
    <location>
        <position position="654"/>
    </location>
    <ligand>
        <name>Ca(2+)</name>
        <dbReference type="ChEBI" id="CHEBI:29108"/>
    </ligand>
</feature>
<evidence type="ECO:0000256" key="2">
    <source>
        <dbReference type="ARBA" id="ARBA00002451"/>
    </source>
</evidence>
<evidence type="ECO:0000256" key="6">
    <source>
        <dbReference type="ARBA" id="ARBA00022670"/>
    </source>
</evidence>
<evidence type="ECO:0000256" key="1">
    <source>
        <dbReference type="ARBA" id="ARBA00001910"/>
    </source>
</evidence>
<feature type="domain" description="Peptidase S53" evidence="18">
    <location>
        <begin position="239"/>
        <end position="676"/>
    </location>
</feature>
<evidence type="ECO:0000256" key="17">
    <source>
        <dbReference type="SAM" id="SignalP"/>
    </source>
</evidence>
<keyword evidence="6" id="KW-0645">Protease</keyword>
<evidence type="ECO:0000256" key="10">
    <source>
        <dbReference type="ARBA" id="ARBA00022825"/>
    </source>
</evidence>
<comment type="caution">
    <text evidence="19">The sequence shown here is derived from an EMBL/GenBank/DDBJ whole genome shotgun (WGS) entry which is preliminary data.</text>
</comment>
<dbReference type="EC" id="3.4.14.10" evidence="4"/>
<dbReference type="GO" id="GO:0046872">
    <property type="term" value="F:metal ion binding"/>
    <property type="evidence" value="ECO:0007669"/>
    <property type="project" value="UniProtKB-UniRule"/>
</dbReference>
<evidence type="ECO:0000256" key="15">
    <source>
        <dbReference type="PROSITE-ProRule" id="PRU01032"/>
    </source>
</evidence>
<feature type="binding site" evidence="15">
    <location>
        <position position="636"/>
    </location>
    <ligand>
        <name>Ca(2+)</name>
        <dbReference type="ChEBI" id="CHEBI:29108"/>
    </ligand>
</feature>
<evidence type="ECO:0000256" key="13">
    <source>
        <dbReference type="ARBA" id="ARBA00023145"/>
    </source>
</evidence>
<dbReference type="AlphaFoldDB" id="A0AAE0WP99"/>
<comment type="subcellular location">
    <subcellularLocation>
        <location evidence="3">Secreted</location>
        <location evidence="3">Extracellular space</location>
    </subcellularLocation>
</comment>
<accession>A0AAE0WP99</accession>
<comment type="function">
    <text evidence="2">Secreted tripeptidyl-peptidase which degrades proteins at acidic pHs and is involved in virulence.</text>
</comment>
<dbReference type="CDD" id="cd11377">
    <property type="entry name" value="Pro-peptidase_S53"/>
    <property type="match status" value="1"/>
</dbReference>
<organism evidence="19 20">
    <name type="scientific">Recurvomyces mirabilis</name>
    <dbReference type="NCBI Taxonomy" id="574656"/>
    <lineage>
        <taxon>Eukaryota</taxon>
        <taxon>Fungi</taxon>
        <taxon>Dikarya</taxon>
        <taxon>Ascomycota</taxon>
        <taxon>Pezizomycotina</taxon>
        <taxon>Dothideomycetes</taxon>
        <taxon>Dothideomycetidae</taxon>
        <taxon>Mycosphaerellales</taxon>
        <taxon>Teratosphaeriaceae</taxon>
        <taxon>Recurvomyces</taxon>
    </lineage>
</organism>
<feature type="region of interest" description="Disordered" evidence="16">
    <location>
        <begin position="198"/>
        <end position="226"/>
    </location>
</feature>
<evidence type="ECO:0000259" key="18">
    <source>
        <dbReference type="PROSITE" id="PS51695"/>
    </source>
</evidence>
<dbReference type="InterPro" id="IPR030400">
    <property type="entry name" value="Sedolisin_dom"/>
</dbReference>
<gene>
    <name evidence="19" type="ORF">LTR78_004548</name>
</gene>
<dbReference type="SUPFAM" id="SSF54897">
    <property type="entry name" value="Protease propeptides/inhibitors"/>
    <property type="match status" value="1"/>
</dbReference>
<proteinExistence type="predicted"/>
<dbReference type="GO" id="GO:0004252">
    <property type="term" value="F:serine-type endopeptidase activity"/>
    <property type="evidence" value="ECO:0007669"/>
    <property type="project" value="InterPro"/>
</dbReference>
<dbReference type="Proteomes" id="UP001274830">
    <property type="component" value="Unassembled WGS sequence"/>
</dbReference>
<dbReference type="SMART" id="SM00944">
    <property type="entry name" value="Pro-kuma_activ"/>
    <property type="match status" value="1"/>
</dbReference>
<dbReference type="EMBL" id="JAUTXT010000014">
    <property type="protein sequence ID" value="KAK3675465.1"/>
    <property type="molecule type" value="Genomic_DNA"/>
</dbReference>
<evidence type="ECO:0000256" key="4">
    <source>
        <dbReference type="ARBA" id="ARBA00012462"/>
    </source>
</evidence>
<evidence type="ECO:0000256" key="7">
    <source>
        <dbReference type="ARBA" id="ARBA00022723"/>
    </source>
</evidence>
<feature type="binding site" evidence="15">
    <location>
        <position position="635"/>
    </location>
    <ligand>
        <name>Ca(2+)</name>
        <dbReference type="ChEBI" id="CHEBI:29108"/>
    </ligand>
</feature>
<dbReference type="PANTHER" id="PTHR14218:SF19">
    <property type="entry name" value="SERINE PROTEASE AORO, PUTATIVE (AFU_ORTHOLOGUE AFUA_6G10250)-RELATED"/>
    <property type="match status" value="1"/>
</dbReference>
<feature type="binding site" evidence="15">
    <location>
        <position position="656"/>
    </location>
    <ligand>
        <name>Ca(2+)</name>
        <dbReference type="ChEBI" id="CHEBI:29108"/>
    </ligand>
</feature>
<dbReference type="InterPro" id="IPR050819">
    <property type="entry name" value="Tripeptidyl-peptidase_I"/>
</dbReference>
<keyword evidence="13" id="KW-0865">Zymogen</keyword>
<evidence type="ECO:0000313" key="19">
    <source>
        <dbReference type="EMBL" id="KAK3675465.1"/>
    </source>
</evidence>
<keyword evidence="12" id="KW-0843">Virulence</keyword>
<dbReference type="InterPro" id="IPR036852">
    <property type="entry name" value="Peptidase_S8/S53_dom_sf"/>
</dbReference>
<keyword evidence="7 15" id="KW-0479">Metal-binding</keyword>
<evidence type="ECO:0000256" key="16">
    <source>
        <dbReference type="SAM" id="MobiDB-lite"/>
    </source>
</evidence>
<dbReference type="InterPro" id="IPR015366">
    <property type="entry name" value="S53_propep"/>
</dbReference>
<protein>
    <recommendedName>
        <fullName evidence="4">tripeptidyl-peptidase II</fullName>
        <ecNumber evidence="4">3.4.14.10</ecNumber>
    </recommendedName>
</protein>
<evidence type="ECO:0000313" key="20">
    <source>
        <dbReference type="Proteomes" id="UP001274830"/>
    </source>
</evidence>
<keyword evidence="8 17" id="KW-0732">Signal</keyword>
<evidence type="ECO:0000256" key="14">
    <source>
        <dbReference type="ARBA" id="ARBA00023180"/>
    </source>
</evidence>
<keyword evidence="9" id="KW-0378">Hydrolase</keyword>
<dbReference type="Gene3D" id="3.40.50.200">
    <property type="entry name" value="Peptidase S8/S53 domain"/>
    <property type="match status" value="1"/>
</dbReference>
<sequence length="677" mass="73647">MFFSTLAISALATAVIASPVLPHAVHETRTTAPSGWEKREILDRRAMLPMKVALTQGNLDKGWDWLKDVSHPSSAKYGKHWSAKDVAEAFAPSEGSVNAVKAWLASAGIAGPRIKQSQSLNWLEFSATVDEAEDLLKTRYHVYEHESGQPHIACEEYSIPAHLQEHVDFVYPTVHFDAKIKARAVPEDAAEDMIEKRDNPHGGSWGPGKPWGPWKPPGGGWRMPKWHKPTNDLANCDEYITPDCLRALYQFPINRQANPKNSYGIVEYSPQAYVPSDLDMFFRNFSQQQVGNRPILDSIDGGVVQQTNMSFNFNGESDLDLVHPSLQLPAFDYANNVEYAMTLVYPQQVTLYQAGDLVEGASFDDFLDAIDSSFCTYDGGDDPNQDAVYPDPYPGGYKGPKNCGGYAATKVISTSYGYNEADLTPFYEQRQCHEYMKLGLMGVSVLYSSGDYGVAGNGGQCINQTFAPGNSSYTNGKSGKFNPSFPGTCPYVTSVGATQVKNNTDISKALATGTQPEEACETVIYSGGGFSNVFPLPDYQSAAVHQWFSKFPPPYGADRFNNSQRTRGHPDLSANGANYVVSVDGNFSLVYGTSASSPTTGSILTLINQARYNAGKSSIGFINPVIYANPGVLNDITEGGNQGCGTPGFQSAPGWDPVTGLGTPNYPKMLKLFLGLP</sequence>
<feature type="signal peptide" evidence="17">
    <location>
        <begin position="1"/>
        <end position="17"/>
    </location>
</feature>
<dbReference type="PROSITE" id="PS51695">
    <property type="entry name" value="SEDOLISIN"/>
    <property type="match status" value="1"/>
</dbReference>
<evidence type="ECO:0000256" key="12">
    <source>
        <dbReference type="ARBA" id="ARBA00023026"/>
    </source>
</evidence>
<dbReference type="GO" id="GO:0005576">
    <property type="term" value="C:extracellular region"/>
    <property type="evidence" value="ECO:0007669"/>
    <property type="project" value="UniProtKB-SubCell"/>
</dbReference>
<name>A0AAE0WP99_9PEZI</name>
<dbReference type="CDD" id="cd04056">
    <property type="entry name" value="Peptidases_S53"/>
    <property type="match status" value="1"/>
</dbReference>
<keyword evidence="14" id="KW-0325">Glycoprotein</keyword>
<dbReference type="FunFam" id="3.40.50.200:FF:000015">
    <property type="entry name" value="Tripeptidyl peptidase A"/>
    <property type="match status" value="1"/>
</dbReference>
<evidence type="ECO:0000256" key="9">
    <source>
        <dbReference type="ARBA" id="ARBA00022801"/>
    </source>
</evidence>
<evidence type="ECO:0000256" key="11">
    <source>
        <dbReference type="ARBA" id="ARBA00022837"/>
    </source>
</evidence>
<comment type="catalytic activity">
    <reaction evidence="1">
        <text>Release of an N-terminal tripeptide from a polypeptide.</text>
        <dbReference type="EC" id="3.4.14.10"/>
    </reaction>
</comment>
<dbReference type="Pfam" id="PF00082">
    <property type="entry name" value="Peptidase_S8"/>
    <property type="match status" value="1"/>
</dbReference>